<organism evidence="1 2">
    <name type="scientific">Lacimicrobium alkaliphilum</name>
    <dbReference type="NCBI Taxonomy" id="1526571"/>
    <lineage>
        <taxon>Bacteria</taxon>
        <taxon>Pseudomonadati</taxon>
        <taxon>Pseudomonadota</taxon>
        <taxon>Gammaproteobacteria</taxon>
        <taxon>Alteromonadales</taxon>
        <taxon>Alteromonadaceae</taxon>
        <taxon>Lacimicrobium</taxon>
    </lineage>
</organism>
<evidence type="ECO:0000313" key="1">
    <source>
        <dbReference type="EMBL" id="GGD60276.1"/>
    </source>
</evidence>
<sequence>MAQQQAEFLCQSRHIGQHFAEVMVSWHSRDFLTAEQLINEDYDVIWNREHVMRGLVPDFHHYYDVLQPSSTYNVYWFSLGEAPRLEAGFLEGKRIGLLDHSTSKTSFLLPLDSLKTAGLKLAQLNISYFVNMKAMYDALEAGEIDIIPGGNWVADQLAPLVLQKTLIAENVDAGSWYVRKRITDPSLRCAMQRSIQVYQALSKDMRMPEIAAPDCL</sequence>
<keyword evidence="2" id="KW-1185">Reference proteome</keyword>
<comment type="caution">
    <text evidence="1">The sequence shown here is derived from an EMBL/GenBank/DDBJ whole genome shotgun (WGS) entry which is preliminary data.</text>
</comment>
<accession>A0ABQ1RAU7</accession>
<dbReference type="Proteomes" id="UP000614272">
    <property type="component" value="Unassembled WGS sequence"/>
</dbReference>
<reference evidence="2" key="1">
    <citation type="journal article" date="2019" name="Int. J. Syst. Evol. Microbiol.">
        <title>The Global Catalogue of Microorganisms (GCM) 10K type strain sequencing project: providing services to taxonomists for standard genome sequencing and annotation.</title>
        <authorList>
            <consortium name="The Broad Institute Genomics Platform"/>
            <consortium name="The Broad Institute Genome Sequencing Center for Infectious Disease"/>
            <person name="Wu L."/>
            <person name="Ma J."/>
        </authorList>
    </citation>
    <scope>NUCLEOTIDE SEQUENCE [LARGE SCALE GENOMIC DNA]</scope>
    <source>
        <strain evidence="2">CGMCC 1.12923</strain>
    </source>
</reference>
<name>A0ABQ1RAU7_9ALTE</name>
<proteinExistence type="predicted"/>
<protein>
    <recommendedName>
        <fullName evidence="3">Solute-binding protein family 3/N-terminal domain-containing protein</fullName>
    </recommendedName>
</protein>
<evidence type="ECO:0000313" key="2">
    <source>
        <dbReference type="Proteomes" id="UP000614272"/>
    </source>
</evidence>
<dbReference type="EMBL" id="BMGJ01000004">
    <property type="protein sequence ID" value="GGD60276.1"/>
    <property type="molecule type" value="Genomic_DNA"/>
</dbReference>
<evidence type="ECO:0008006" key="3">
    <source>
        <dbReference type="Google" id="ProtNLM"/>
    </source>
</evidence>
<gene>
    <name evidence="1" type="ORF">GCM10011357_14410</name>
</gene>